<accession>A0A8S5RPI6</accession>
<dbReference type="EMBL" id="BK059132">
    <property type="protein sequence ID" value="DAE33041.1"/>
    <property type="molecule type" value="Genomic_DNA"/>
</dbReference>
<sequence>MKLCIYYNCKAMLEHTKISIIMYFRSKKKDNLFMKRPKSTMPDIRKGNSGMIGYPATETYLRHGLELISRFVDESCYSIQIDEMLEQLLKYSWENKRKFDIVAAMIAAELGDEDLLGFTPRAQDEVRNS</sequence>
<evidence type="ECO:0000313" key="1">
    <source>
        <dbReference type="EMBL" id="DAE33041.1"/>
    </source>
</evidence>
<reference evidence="1" key="1">
    <citation type="journal article" date="2021" name="Proc. Natl. Acad. Sci. U.S.A.">
        <title>A Catalog of Tens of Thousands of Viruses from Human Metagenomes Reveals Hidden Associations with Chronic Diseases.</title>
        <authorList>
            <person name="Tisza M.J."/>
            <person name="Buck C.B."/>
        </authorList>
    </citation>
    <scope>NUCLEOTIDE SEQUENCE</scope>
    <source>
        <strain evidence="1">Ctrcb4</strain>
    </source>
</reference>
<organism evidence="1">
    <name type="scientific">virus sp. ctrcb4</name>
    <dbReference type="NCBI Taxonomy" id="2825824"/>
    <lineage>
        <taxon>Viruses</taxon>
    </lineage>
</organism>
<proteinExistence type="predicted"/>
<name>A0A8S5RPI6_9VIRU</name>
<protein>
    <submittedName>
        <fullName evidence="1">Terminase large subunit</fullName>
    </submittedName>
</protein>